<feature type="compositionally biased region" description="Low complexity" evidence="1">
    <location>
        <begin position="33"/>
        <end position="55"/>
    </location>
</feature>
<reference evidence="2 3" key="1">
    <citation type="submission" date="2022-03" db="EMBL/GenBank/DDBJ databases">
        <authorList>
            <person name="Jo J.-H."/>
            <person name="Im W.-T."/>
        </authorList>
    </citation>
    <scope>NUCLEOTIDE SEQUENCE [LARGE SCALE GENOMIC DNA]</scope>
    <source>
        <strain evidence="2 3">MA9</strain>
    </source>
</reference>
<proteinExistence type="predicted"/>
<dbReference type="Pfam" id="PF14039">
    <property type="entry name" value="YusW"/>
    <property type="match status" value="1"/>
</dbReference>
<keyword evidence="3" id="KW-1185">Reference proteome</keyword>
<gene>
    <name evidence="2" type="ORF">LZ480_15595</name>
</gene>
<evidence type="ECO:0000313" key="3">
    <source>
        <dbReference type="Proteomes" id="UP001316087"/>
    </source>
</evidence>
<evidence type="ECO:0000313" key="2">
    <source>
        <dbReference type="EMBL" id="MCH7323299.1"/>
    </source>
</evidence>
<comment type="caution">
    <text evidence="2">The sequence shown here is derived from an EMBL/GenBank/DDBJ whole genome shotgun (WGS) entry which is preliminary data.</text>
</comment>
<evidence type="ECO:0000256" key="1">
    <source>
        <dbReference type="SAM" id="MobiDB-lite"/>
    </source>
</evidence>
<dbReference type="PROSITE" id="PS51257">
    <property type="entry name" value="PROKAR_LIPOPROTEIN"/>
    <property type="match status" value="1"/>
</dbReference>
<organism evidence="2 3">
    <name type="scientific">Solibacillus palustris</name>
    <dbReference type="NCBI Taxonomy" id="2908203"/>
    <lineage>
        <taxon>Bacteria</taxon>
        <taxon>Bacillati</taxon>
        <taxon>Bacillota</taxon>
        <taxon>Bacilli</taxon>
        <taxon>Bacillales</taxon>
        <taxon>Caryophanaceae</taxon>
        <taxon>Solibacillus</taxon>
    </lineage>
</organism>
<dbReference type="RefSeq" id="WP_241370473.1">
    <property type="nucleotide sequence ID" value="NZ_JAKZFC010000007.1"/>
</dbReference>
<sequence>MKSFRGILTLPLLLGLLYGCNNNDTNVDKNKDVTGNTSTVDETTKNNTTNNTGTNEPIHNENEKEKTGIKATDVNYAFKDFDLEVEYADYKSYDVEYENDGNYIYAEIDDEIKGVEYKGDQAYEKIVKALEQLKFDKATSDEDVRKEVLKAFALDENYQYFDLEVKFKNGEEKHYHFNK</sequence>
<dbReference type="Proteomes" id="UP001316087">
    <property type="component" value="Unassembled WGS sequence"/>
</dbReference>
<name>A0ABS9UG28_9BACL</name>
<accession>A0ABS9UG28</accession>
<dbReference type="InterPro" id="IPR025623">
    <property type="entry name" value="YusW"/>
</dbReference>
<dbReference type="EMBL" id="JAKZFC010000007">
    <property type="protein sequence ID" value="MCH7323299.1"/>
    <property type="molecule type" value="Genomic_DNA"/>
</dbReference>
<protein>
    <submittedName>
        <fullName evidence="2">YusW family protein</fullName>
    </submittedName>
</protein>
<feature type="region of interest" description="Disordered" evidence="1">
    <location>
        <begin position="29"/>
        <end position="64"/>
    </location>
</feature>